<dbReference type="HOGENOM" id="CLU_3079103_0_0_7"/>
<keyword evidence="1" id="KW-0436">Ligase</keyword>
<keyword evidence="1" id="KW-0030">Aminoacyl-tRNA synthetase</keyword>
<gene>
    <name evidence="1" type="ordered locus">Desac_1979</name>
</gene>
<dbReference type="Proteomes" id="UP000000483">
    <property type="component" value="Chromosome"/>
</dbReference>
<dbReference type="GO" id="GO:0004812">
    <property type="term" value="F:aminoacyl-tRNA ligase activity"/>
    <property type="evidence" value="ECO:0007669"/>
    <property type="project" value="UniProtKB-KW"/>
</dbReference>
<organism evidence="1 2">
    <name type="scientific">Desulfobacca acetoxidans (strain ATCC 700848 / DSM 11109 / ASRB2)</name>
    <dbReference type="NCBI Taxonomy" id="880072"/>
    <lineage>
        <taxon>Bacteria</taxon>
        <taxon>Pseudomonadati</taxon>
        <taxon>Thermodesulfobacteriota</taxon>
        <taxon>Desulfobaccia</taxon>
        <taxon>Desulfobaccales</taxon>
        <taxon>Desulfobaccaceae</taxon>
        <taxon>Desulfobacca</taxon>
    </lineage>
</organism>
<reference evidence="1 2" key="1">
    <citation type="journal article" date="2011" name="Stand. Genomic Sci.">
        <title>Complete genome sequence of the acetate-degrading sulfate reducer Desulfobacca acetoxidans type strain (ASRB2).</title>
        <authorList>
            <person name="Goker M."/>
            <person name="Teshima H."/>
            <person name="Lapidus A."/>
            <person name="Nolan M."/>
            <person name="Lucas S."/>
            <person name="Hammon N."/>
            <person name="Deshpande S."/>
            <person name="Cheng J.F."/>
            <person name="Tapia R."/>
            <person name="Han C."/>
            <person name="Goodwin L."/>
            <person name="Pitluck S."/>
            <person name="Huntemann M."/>
            <person name="Liolios K."/>
            <person name="Ivanova N."/>
            <person name="Pagani I."/>
            <person name="Mavromatis K."/>
            <person name="Ovchinikova G."/>
            <person name="Pati A."/>
            <person name="Chen A."/>
            <person name="Palaniappan K."/>
            <person name="Land M."/>
            <person name="Hauser L."/>
            <person name="Brambilla E.M."/>
            <person name="Rohde M."/>
            <person name="Spring S."/>
            <person name="Detter J.C."/>
            <person name="Woyke T."/>
            <person name="Bristow J."/>
            <person name="Eisen J.A."/>
            <person name="Markowitz V."/>
            <person name="Hugenholtz P."/>
            <person name="Kyrpides N.C."/>
            <person name="Klenk H.P."/>
        </authorList>
    </citation>
    <scope>NUCLEOTIDE SEQUENCE [LARGE SCALE GENOMIC DNA]</scope>
    <source>
        <strain evidence="2">ATCC 700848 / DSM 11109 / ASRB2</strain>
    </source>
</reference>
<keyword evidence="2" id="KW-1185">Reference proteome</keyword>
<accession>F2ND87</accession>
<dbReference type="EMBL" id="CP002629">
    <property type="protein sequence ID" value="AEB09811.1"/>
    <property type="molecule type" value="Genomic_DNA"/>
</dbReference>
<name>F2ND87_DESAR</name>
<protein>
    <submittedName>
        <fullName evidence="1">Tyrosyl-tRNA synthetase</fullName>
    </submittedName>
</protein>
<evidence type="ECO:0000313" key="2">
    <source>
        <dbReference type="Proteomes" id="UP000000483"/>
    </source>
</evidence>
<dbReference type="STRING" id="880072.Desac_1979"/>
<dbReference type="AlphaFoldDB" id="F2ND87"/>
<reference evidence="2" key="2">
    <citation type="submission" date="2011-03" db="EMBL/GenBank/DDBJ databases">
        <title>The complete genome of Desulfobacca acetoxidans DSM 11109.</title>
        <authorList>
            <consortium name="US DOE Joint Genome Institute (JGI-PGF)"/>
            <person name="Lucas S."/>
            <person name="Copeland A."/>
            <person name="Lapidus A."/>
            <person name="Bruce D."/>
            <person name="Goodwin L."/>
            <person name="Pitluck S."/>
            <person name="Peters L."/>
            <person name="Kyrpides N."/>
            <person name="Mavromatis K."/>
            <person name="Ivanova N."/>
            <person name="Ovchinnikova G."/>
            <person name="Teshima H."/>
            <person name="Detter J.C."/>
            <person name="Han C."/>
            <person name="Land M."/>
            <person name="Hauser L."/>
            <person name="Markowitz V."/>
            <person name="Cheng J.-F."/>
            <person name="Hugenholtz P."/>
            <person name="Woyke T."/>
            <person name="Wu D."/>
            <person name="Spring S."/>
            <person name="Schueler E."/>
            <person name="Brambilla E."/>
            <person name="Klenk H.-P."/>
            <person name="Eisen J.A."/>
        </authorList>
    </citation>
    <scope>NUCLEOTIDE SEQUENCE [LARGE SCALE GENOMIC DNA]</scope>
    <source>
        <strain evidence="2">ATCC 700848 / DSM 11109 / ASRB2</strain>
    </source>
</reference>
<proteinExistence type="predicted"/>
<dbReference type="KEGG" id="dao:Desac_1979"/>
<evidence type="ECO:0000313" key="1">
    <source>
        <dbReference type="EMBL" id="AEB09811.1"/>
    </source>
</evidence>
<sequence>MVQFLADSMISGLKVEGMAKKLGIPRFTLAEAERLAAQKMEAKASRKRKRAK</sequence>